<organism evidence="1 2">
    <name type="scientific">Candidatus Frankia alpina</name>
    <dbReference type="NCBI Taxonomy" id="2699483"/>
    <lineage>
        <taxon>Bacteria</taxon>
        <taxon>Bacillati</taxon>
        <taxon>Actinomycetota</taxon>
        <taxon>Actinomycetes</taxon>
        <taxon>Frankiales</taxon>
        <taxon>Frankiaceae</taxon>
        <taxon>Frankia</taxon>
    </lineage>
</organism>
<sequence>MFGGFDPPDEIVAPEEYRELSAEAGATSAWFFRPVAGLDGGSREAFELVQFTIAGRARPIRRSAKHGSQTYSAPIGKEVIAAGQPVLMSYTYRAIVRQDGILINLDVEQPTRGLSVELSTAVGCGDGGARRVGWTFRFQVLCVEGSEVERLRAQLAGAVRELLVWAAEDQARSVAEKGSGRGSVRLVGPLVRRTPHLPEGT</sequence>
<accession>A0A4S5EUF0</accession>
<evidence type="ECO:0000313" key="1">
    <source>
        <dbReference type="EMBL" id="THJ76151.1"/>
    </source>
</evidence>
<dbReference type="RefSeq" id="WP_136446535.1">
    <property type="nucleotide sequence ID" value="NZ_SSXH01000013.1"/>
</dbReference>
<protein>
    <submittedName>
        <fullName evidence="1">Uncharacterized protein</fullName>
    </submittedName>
</protein>
<dbReference type="AlphaFoldDB" id="A0A4S5EUF0"/>
<name>A0A4S5EUF0_9ACTN</name>
<dbReference type="Proteomes" id="UP000305282">
    <property type="component" value="Unassembled WGS sequence"/>
</dbReference>
<keyword evidence="2" id="KW-1185">Reference proteome</keyword>
<dbReference type="EMBL" id="SSXH01000013">
    <property type="protein sequence ID" value="THJ76151.1"/>
    <property type="molecule type" value="Genomic_DNA"/>
</dbReference>
<dbReference type="OrthoDB" id="3453448at2"/>
<evidence type="ECO:0000313" key="2">
    <source>
        <dbReference type="Proteomes" id="UP000305282"/>
    </source>
</evidence>
<reference evidence="1 2" key="1">
    <citation type="submission" date="2019-04" db="EMBL/GenBank/DDBJ databases">
        <title>Draft genome sequences for three unisolated Alnus-infective Frankia Sp+ strains, AgTrS, AiOr and AvVan, the first sequenced Frankia strains able to sporulate in-planta.</title>
        <authorList>
            <person name="Bethencourt L."/>
            <person name="Vautrin F."/>
            <person name="Taib N."/>
            <person name="Dubost A."/>
            <person name="Castro-Garcia L."/>
            <person name="Imbaud O."/>
            <person name="Abrouk D."/>
            <person name="Fournier P."/>
            <person name="Briolay J."/>
            <person name="Nguyen A."/>
            <person name="Normand P."/>
            <person name="Fernandez M.P."/>
            <person name="Brochier-Armanet C."/>
            <person name="Herrera-Belaroussi A."/>
        </authorList>
    </citation>
    <scope>NUCLEOTIDE SEQUENCE [LARGE SCALE GENOMIC DNA]</scope>
    <source>
        <strain evidence="1 2">AvVan</strain>
    </source>
</reference>
<comment type="caution">
    <text evidence="1">The sequence shown here is derived from an EMBL/GenBank/DDBJ whole genome shotgun (WGS) entry which is preliminary data.</text>
</comment>
<proteinExistence type="predicted"/>
<gene>
    <name evidence="1" type="ORF">E7Y31_01375</name>
</gene>